<dbReference type="GO" id="GO:0071269">
    <property type="term" value="P:L-homocysteine biosynthetic process"/>
    <property type="evidence" value="ECO:0007669"/>
    <property type="project" value="TreeGrafter"/>
</dbReference>
<dbReference type="GO" id="GO:0004124">
    <property type="term" value="F:cysteine synthase activity"/>
    <property type="evidence" value="ECO:0007669"/>
    <property type="project" value="TreeGrafter"/>
</dbReference>
<dbReference type="InterPro" id="IPR006235">
    <property type="entry name" value="OAc-hSer/O-AcSer_sulfhydrylase"/>
</dbReference>
<evidence type="ECO:0000313" key="7">
    <source>
        <dbReference type="EMBL" id="KAJ1681174.1"/>
    </source>
</evidence>
<dbReference type="GO" id="GO:0006535">
    <property type="term" value="P:cysteine biosynthetic process from serine"/>
    <property type="evidence" value="ECO:0007669"/>
    <property type="project" value="TreeGrafter"/>
</dbReference>
<evidence type="ECO:0000256" key="2">
    <source>
        <dbReference type="ARBA" id="ARBA00009077"/>
    </source>
</evidence>
<evidence type="ECO:0000256" key="1">
    <source>
        <dbReference type="ARBA" id="ARBA00001933"/>
    </source>
</evidence>
<comment type="similarity">
    <text evidence="2 5">Belongs to the trans-sulfuration enzymes family.</text>
</comment>
<dbReference type="Gene3D" id="3.90.1150.10">
    <property type="entry name" value="Aspartate Aminotransferase, domain 1"/>
    <property type="match status" value="1"/>
</dbReference>
<keyword evidence="4 5" id="KW-0663">Pyridoxal phosphate</keyword>
<feature type="region of interest" description="Disordered" evidence="6">
    <location>
        <begin position="1"/>
        <end position="27"/>
    </location>
</feature>
<evidence type="ECO:0000256" key="6">
    <source>
        <dbReference type="SAM" id="MobiDB-lite"/>
    </source>
</evidence>
<dbReference type="PANTHER" id="PTHR43797:SF2">
    <property type="entry name" value="HOMOCYSTEINE_CYSTEINE SYNTHASE"/>
    <property type="match status" value="1"/>
</dbReference>
<keyword evidence="8" id="KW-1185">Reference proteome</keyword>
<evidence type="ECO:0000256" key="4">
    <source>
        <dbReference type="ARBA" id="ARBA00022898"/>
    </source>
</evidence>
<dbReference type="InterPro" id="IPR015422">
    <property type="entry name" value="PyrdxlP-dep_Trfase_small"/>
</dbReference>
<accession>A0A9P9Z2J1</accession>
<dbReference type="SUPFAM" id="SSF53383">
    <property type="entry name" value="PLP-dependent transferases"/>
    <property type="match status" value="1"/>
</dbReference>
<evidence type="ECO:0000313" key="8">
    <source>
        <dbReference type="Proteomes" id="UP001151287"/>
    </source>
</evidence>
<proteinExistence type="inferred from homology"/>
<dbReference type="GO" id="GO:0003961">
    <property type="term" value="F:O-acetylhomoserine aminocarboxypropyltransferase activity"/>
    <property type="evidence" value="ECO:0007669"/>
    <property type="project" value="TreeGrafter"/>
</dbReference>
<dbReference type="GO" id="GO:0005737">
    <property type="term" value="C:cytoplasm"/>
    <property type="evidence" value="ECO:0007669"/>
    <property type="project" value="TreeGrafter"/>
</dbReference>
<name>A0A9P9Z2J1_9POAL</name>
<dbReference type="InterPro" id="IPR015424">
    <property type="entry name" value="PyrdxlP-dep_Trfase"/>
</dbReference>
<dbReference type="Pfam" id="PF01053">
    <property type="entry name" value="Cys_Met_Meta_PP"/>
    <property type="match status" value="1"/>
</dbReference>
<dbReference type="GO" id="GO:0019346">
    <property type="term" value="P:transsulfuration"/>
    <property type="evidence" value="ECO:0007669"/>
    <property type="project" value="InterPro"/>
</dbReference>
<dbReference type="PANTHER" id="PTHR43797">
    <property type="entry name" value="HOMOCYSTEINE/CYSTEINE SYNTHASE"/>
    <property type="match status" value="1"/>
</dbReference>
<protein>
    <submittedName>
        <fullName evidence="7">Uncharacterized protein</fullName>
    </submittedName>
</protein>
<feature type="non-terminal residue" evidence="7">
    <location>
        <position position="67"/>
    </location>
</feature>
<reference evidence="7" key="1">
    <citation type="journal article" date="2022" name="Cell">
        <title>Repeat-based holocentromeres influence genome architecture and karyotype evolution.</title>
        <authorList>
            <person name="Hofstatter P.G."/>
            <person name="Thangavel G."/>
            <person name="Lux T."/>
            <person name="Neumann P."/>
            <person name="Vondrak T."/>
            <person name="Novak P."/>
            <person name="Zhang M."/>
            <person name="Costa L."/>
            <person name="Castellani M."/>
            <person name="Scott A."/>
            <person name="Toegelov H."/>
            <person name="Fuchs J."/>
            <person name="Mata-Sucre Y."/>
            <person name="Dias Y."/>
            <person name="Vanzela A.L.L."/>
            <person name="Huettel B."/>
            <person name="Almeida C.C.S."/>
            <person name="Simkova H."/>
            <person name="Souza G."/>
            <person name="Pedrosa-Harand A."/>
            <person name="Macas J."/>
            <person name="Mayer K.F.X."/>
            <person name="Houben A."/>
            <person name="Marques A."/>
        </authorList>
    </citation>
    <scope>NUCLEOTIDE SEQUENCE</scope>
    <source>
        <strain evidence="7">RhyBre1mFocal</strain>
    </source>
</reference>
<organism evidence="7 8">
    <name type="scientific">Rhynchospora breviuscula</name>
    <dbReference type="NCBI Taxonomy" id="2022672"/>
    <lineage>
        <taxon>Eukaryota</taxon>
        <taxon>Viridiplantae</taxon>
        <taxon>Streptophyta</taxon>
        <taxon>Embryophyta</taxon>
        <taxon>Tracheophyta</taxon>
        <taxon>Spermatophyta</taxon>
        <taxon>Magnoliopsida</taxon>
        <taxon>Liliopsida</taxon>
        <taxon>Poales</taxon>
        <taxon>Cyperaceae</taxon>
        <taxon>Cyperoideae</taxon>
        <taxon>Rhynchosporeae</taxon>
        <taxon>Rhynchospora</taxon>
    </lineage>
</organism>
<evidence type="ECO:0000256" key="5">
    <source>
        <dbReference type="RuleBase" id="RU362118"/>
    </source>
</evidence>
<comment type="cofactor">
    <cofactor evidence="1 5">
        <name>pyridoxal 5'-phosphate</name>
        <dbReference type="ChEBI" id="CHEBI:597326"/>
    </cofactor>
</comment>
<evidence type="ECO:0000256" key="3">
    <source>
        <dbReference type="ARBA" id="ARBA00022679"/>
    </source>
</evidence>
<dbReference type="OrthoDB" id="3512640at2759"/>
<dbReference type="Proteomes" id="UP001151287">
    <property type="component" value="Unassembled WGS sequence"/>
</dbReference>
<dbReference type="EMBL" id="JAMQYH010001166">
    <property type="protein sequence ID" value="KAJ1681174.1"/>
    <property type="molecule type" value="Genomic_DNA"/>
</dbReference>
<dbReference type="GO" id="GO:0030170">
    <property type="term" value="F:pyridoxal phosphate binding"/>
    <property type="evidence" value="ECO:0007669"/>
    <property type="project" value="InterPro"/>
</dbReference>
<comment type="caution">
    <text evidence="7">The sequence shown here is derived from an EMBL/GenBank/DDBJ whole genome shotgun (WGS) entry which is preliminary data.</text>
</comment>
<dbReference type="AlphaFoldDB" id="A0A9P9Z2J1"/>
<keyword evidence="3" id="KW-0808">Transferase</keyword>
<gene>
    <name evidence="7" type="ORF">LUZ63_023598</name>
</gene>
<dbReference type="InterPro" id="IPR000277">
    <property type="entry name" value="Cys/Met-Metab_PyrdxlP-dep_enz"/>
</dbReference>
<sequence length="67" mass="7142">MTHLGDVRSLVLHPQSTSHSARTVDERERAGVFPGTVRLSIGIEDVDDIIADLAQALDGLAHLPVDG</sequence>